<dbReference type="AlphaFoldDB" id="A0A419F5S5"/>
<dbReference type="InterPro" id="IPR017853">
    <property type="entry name" value="GH"/>
</dbReference>
<dbReference type="Proteomes" id="UP000285961">
    <property type="component" value="Unassembled WGS sequence"/>
</dbReference>
<dbReference type="Gene3D" id="3.20.20.70">
    <property type="entry name" value="Aldolase class I"/>
    <property type="match status" value="1"/>
</dbReference>
<name>A0A419F5S5_9BACT</name>
<reference evidence="1 2" key="1">
    <citation type="journal article" date="2017" name="ISME J.">
        <title>Energy and carbon metabolisms in a deep terrestrial subsurface fluid microbial community.</title>
        <authorList>
            <person name="Momper L."/>
            <person name="Jungbluth S.P."/>
            <person name="Lee M.D."/>
            <person name="Amend J.P."/>
        </authorList>
    </citation>
    <scope>NUCLEOTIDE SEQUENCE [LARGE SCALE GENOMIC DNA]</scope>
    <source>
        <strain evidence="1">SURF_17</strain>
    </source>
</reference>
<proteinExistence type="predicted"/>
<comment type="caution">
    <text evidence="1">The sequence shown here is derived from an EMBL/GenBank/DDBJ whole genome shotgun (WGS) entry which is preliminary data.</text>
</comment>
<dbReference type="SUPFAM" id="SSF51445">
    <property type="entry name" value="(Trans)glycosidases"/>
    <property type="match status" value="1"/>
</dbReference>
<evidence type="ECO:0000313" key="1">
    <source>
        <dbReference type="EMBL" id="RJP73808.1"/>
    </source>
</evidence>
<gene>
    <name evidence="1" type="ORF">C4532_03860</name>
</gene>
<organism evidence="1 2">
    <name type="scientific">Candidatus Abyssobacteria bacterium SURF_17</name>
    <dbReference type="NCBI Taxonomy" id="2093361"/>
    <lineage>
        <taxon>Bacteria</taxon>
        <taxon>Pseudomonadati</taxon>
        <taxon>Candidatus Hydrogenedentota</taxon>
        <taxon>Candidatus Abyssobacteria</taxon>
    </lineage>
</organism>
<protein>
    <submittedName>
        <fullName evidence="1">Uncharacterized protein</fullName>
    </submittedName>
</protein>
<evidence type="ECO:0000313" key="2">
    <source>
        <dbReference type="Proteomes" id="UP000285961"/>
    </source>
</evidence>
<dbReference type="EMBL" id="QZKI01000023">
    <property type="protein sequence ID" value="RJP73808.1"/>
    <property type="molecule type" value="Genomic_DNA"/>
</dbReference>
<dbReference type="InterPro" id="IPR013785">
    <property type="entry name" value="Aldolase_TIM"/>
</dbReference>
<sequence length="702" mass="81571">MRCELSNEAYTLKVTKESSEIIVNLYDRVMDFEWCSAPYVYRASEKCDMGTMRYEKIEASSLSQEEDTIHVQGKLAGLRLNQTFTLPQDRGFMEERILFSNDSNARIRLEGIETGFQVVVSDITGKPEIPFTSDTLIAIPFRRCPTDPRGRINEYSMKELLTNSGFEKRMRDVLFFEQMPSRHRYSEGWAWLHEKYVLCLFSFNQENMRFSVLSSMLSDESISLRFGGACTVMGEPSALSRVDPGESVDLGIMRYQPIKGDYNDALYAYRSMLDEFGCRFPERYNPPVHWNELYDNPEFAGVSTPGIPARSRSSVRAHSYTKRMILAEAEKAREFGCEALYLDPGWDTRFGSCIWAADRLGAQKDFVKTIESDYGLSLSLHCALATWLSHYVATEDYTSFEDWPIESRRLDKDGSPLERSVCLGSTQYLEELEKRLLKCCEDGVRFLMLDGNAWNDGCWNPNHGHPVPYRFEDHIRANLHIVEQIHQKYPKVLIELHDCLAGGSPYRMTPIYYKYGLKNSFDENWGFELMWDPFEDLESGRAKALYYYNMACNIPLYLHIDLRTDNMNCIVFWWYASTCRHLGIGGTHERAVVSRAQIDAMKTYRRLERFFKRGIFLGISEDIHLHVLPAENAFVLNIFNPCDEKRYLKGMVPADRMRIDPDLWYIREGKWGGFDQWKKDFVVECEMEPWSTHLSFFRGVSQ</sequence>
<accession>A0A419F5S5</accession>